<feature type="domain" description="Glycosyl hydrolase family 81 C-terminal" evidence="12">
    <location>
        <begin position="725"/>
        <end position="1078"/>
    </location>
</feature>
<dbReference type="Gene3D" id="1.20.5.420">
    <property type="entry name" value="Immunoglobulin FC, subunit C"/>
    <property type="match status" value="1"/>
</dbReference>
<dbReference type="OrthoDB" id="4473401at2759"/>
<dbReference type="EMBL" id="BSXU01018854">
    <property type="protein sequence ID" value="GME85771.1"/>
    <property type="molecule type" value="Genomic_DNA"/>
</dbReference>
<dbReference type="GO" id="GO:0000272">
    <property type="term" value="P:polysaccharide catabolic process"/>
    <property type="evidence" value="ECO:0007669"/>
    <property type="project" value="UniProtKB-KW"/>
</dbReference>
<keyword evidence="5" id="KW-0119">Carbohydrate metabolism</keyword>
<dbReference type="InterPro" id="IPR005200">
    <property type="entry name" value="Endo-beta-glucanase"/>
</dbReference>
<feature type="region of interest" description="Disordered" evidence="9">
    <location>
        <begin position="237"/>
        <end position="307"/>
    </location>
</feature>
<keyword evidence="8" id="KW-0624">Polysaccharide degradation</keyword>
<dbReference type="GO" id="GO:0009986">
    <property type="term" value="C:cell surface"/>
    <property type="evidence" value="ECO:0007669"/>
    <property type="project" value="TreeGrafter"/>
</dbReference>
<evidence type="ECO:0000256" key="9">
    <source>
        <dbReference type="SAM" id="MobiDB-lite"/>
    </source>
</evidence>
<keyword evidence="4" id="KW-0378">Hydrolase</keyword>
<dbReference type="Pfam" id="PF03639">
    <property type="entry name" value="Glyco_hydro_81"/>
    <property type="match status" value="1"/>
</dbReference>
<evidence type="ECO:0000256" key="7">
    <source>
        <dbReference type="ARBA" id="ARBA00023316"/>
    </source>
</evidence>
<reference evidence="13" key="1">
    <citation type="submission" date="2023-04" db="EMBL/GenBank/DDBJ databases">
        <title>Ambrosiozyma monospora NBRC 1965.</title>
        <authorList>
            <person name="Ichikawa N."/>
            <person name="Sato H."/>
            <person name="Tonouchi N."/>
        </authorList>
    </citation>
    <scope>NUCLEOTIDE SEQUENCE</scope>
    <source>
        <strain evidence="13">NBRC 1965</strain>
    </source>
</reference>
<accession>A0A9W6WLC2</accession>
<keyword evidence="6" id="KW-0326">Glycosidase</keyword>
<feature type="signal peptide" evidence="10">
    <location>
        <begin position="1"/>
        <end position="24"/>
    </location>
</feature>
<evidence type="ECO:0000256" key="3">
    <source>
        <dbReference type="ARBA" id="ARBA00012780"/>
    </source>
</evidence>
<feature type="compositionally biased region" description="Low complexity" evidence="9">
    <location>
        <begin position="293"/>
        <end position="307"/>
    </location>
</feature>
<dbReference type="GO" id="GO:0042973">
    <property type="term" value="F:glucan endo-1,3-beta-D-glucosidase activity"/>
    <property type="evidence" value="ECO:0007669"/>
    <property type="project" value="UniProtKB-EC"/>
</dbReference>
<dbReference type="AlphaFoldDB" id="A0A9W6WLC2"/>
<feature type="compositionally biased region" description="Low complexity" evidence="9">
    <location>
        <begin position="269"/>
        <end position="285"/>
    </location>
</feature>
<dbReference type="InterPro" id="IPR040451">
    <property type="entry name" value="GH81_N"/>
</dbReference>
<evidence type="ECO:0000256" key="5">
    <source>
        <dbReference type="ARBA" id="ARBA00023277"/>
    </source>
</evidence>
<evidence type="ECO:0000259" key="12">
    <source>
        <dbReference type="Pfam" id="PF17652"/>
    </source>
</evidence>
<comment type="caution">
    <text evidence="13">The sequence shown here is derived from an EMBL/GenBank/DDBJ whole genome shotgun (WGS) entry which is preliminary data.</text>
</comment>
<keyword evidence="14" id="KW-1185">Reference proteome</keyword>
<dbReference type="InterPro" id="IPR040720">
    <property type="entry name" value="GH81_C"/>
</dbReference>
<evidence type="ECO:0000313" key="13">
    <source>
        <dbReference type="EMBL" id="GME85771.1"/>
    </source>
</evidence>
<dbReference type="PROSITE" id="PS52008">
    <property type="entry name" value="GH81"/>
    <property type="match status" value="1"/>
</dbReference>
<evidence type="ECO:0000256" key="8">
    <source>
        <dbReference type="ARBA" id="ARBA00023326"/>
    </source>
</evidence>
<evidence type="ECO:0000259" key="11">
    <source>
        <dbReference type="Pfam" id="PF03639"/>
    </source>
</evidence>
<evidence type="ECO:0000313" key="14">
    <source>
        <dbReference type="Proteomes" id="UP001165063"/>
    </source>
</evidence>
<name>A0A9W6WLC2_AMBMO</name>
<evidence type="ECO:0000256" key="4">
    <source>
        <dbReference type="ARBA" id="ARBA00022801"/>
    </source>
</evidence>
<evidence type="ECO:0000256" key="1">
    <source>
        <dbReference type="ARBA" id="ARBA00000382"/>
    </source>
</evidence>
<comment type="similarity">
    <text evidence="2">Belongs to the glycosyl hydrolase 81 family.</text>
</comment>
<organism evidence="13 14">
    <name type="scientific">Ambrosiozyma monospora</name>
    <name type="common">Yeast</name>
    <name type="synonym">Endomycopsis monosporus</name>
    <dbReference type="NCBI Taxonomy" id="43982"/>
    <lineage>
        <taxon>Eukaryota</taxon>
        <taxon>Fungi</taxon>
        <taxon>Dikarya</taxon>
        <taxon>Ascomycota</taxon>
        <taxon>Saccharomycotina</taxon>
        <taxon>Pichiomycetes</taxon>
        <taxon>Pichiales</taxon>
        <taxon>Pichiaceae</taxon>
        <taxon>Ambrosiozyma</taxon>
    </lineage>
</organism>
<protein>
    <recommendedName>
        <fullName evidence="3">glucan endo-1,3-beta-D-glucosidase</fullName>
        <ecNumber evidence="3">3.2.1.39</ecNumber>
    </recommendedName>
</protein>
<comment type="catalytic activity">
    <reaction evidence="1">
        <text>Hydrolysis of (1-&gt;3)-beta-D-glucosidic linkages in (1-&gt;3)-beta-D-glucans.</text>
        <dbReference type="EC" id="3.2.1.39"/>
    </reaction>
</comment>
<evidence type="ECO:0000256" key="6">
    <source>
        <dbReference type="ARBA" id="ARBA00023295"/>
    </source>
</evidence>
<sequence length="1088" mass="116649">MVKSIFVLQAVTTLLSLFTLQSFAIPVPGDDVQIEQDTVTTTETSCDIITSCVDTEDPCPKTALTRTSADDTDTMLVTTTTSPTNNPTVPIATIKSSDSTSKTTLFSSELPDTFTPETGSLITTITTTSTSSNTVKTQSSSLTATINTETISEDKTASDIDLSSSVPGTTITVEVSTDTTVTTTICSETTFANAVSTYSVVSEVVSTSYSMSSVTVVTTKVAQSTVVGPIVQEMSDGQIYNPVPESSTTPSAAETIGTEATETTETEVPENASLTATASTSSTTEEPSESEPEPATSTSSSTSKSSTVISIVTSTSVPVAVTTTSATIVTTVSSDYSTSTSTLSTSTSTHSTATSSTIVYGGNTVDLFQPIGTSAPADVFAREPLSDVSLADGVDNNGAPIETNKFYVNLLLGEQSNPVYTYPYSFFYTNTDSYHGLGMTHVTSSVFGDTNSNGAASYLGNAILVGSFVFSATSLTTSNTNIEVTEMKSMSVLATITDGSDNNYIDLPLVEGMGFGTAVYNGDFVAQLSSNVGFKSLVAEKSDALATGIVKYRVTLYDDVDWLVYAVLPNGVDVSSFQLSVSSVNSIVANVVIDGLIIQVAPAPEDSLDSYYDEAAGMYPTDCSVQGSYVSDSSENEDSTAYYQLDYATEGSSASGYTLIFALAHQVESLTAQSTKQATGISIYSPAKGYMYGFLTNSLSMTEELNQNIGFLPYAEIMKTTDLTYTSEQLNLMAEAANSELAIDIPTLLAEQDSTYTAGKLIDKYAYILLTISEIVEDSAVTASTLTALKQAFQSWTTNDITYPLMYDTKFQGITSSASLVTGDIQSDYGSPHYNDHHFHYGYWIHAAAVVGYVDAKQGGSWAEENKEWVNALIRNVANPSDVDGYFPVFRSFDWFHGHSWASGLTESGDGLNQESSSEDYNCYYGMKLWGSVIGDKSMQYRGDLMLAIMKRSLNDYMYYKDDNKVISSKYIANKVCGIIFQNKLDYATYFGMNTEYIHGIHMLPITAASGMIRQEEFVQQEWDEIISGVVDSVDSGWLSILKINQALIDPSSSYAFYSSADWDYTKLDNGQSRTWGLAFSAGILNAS</sequence>
<dbReference type="PANTHER" id="PTHR31983:SF20">
    <property type="entry name" value="GLUCAN ENDO-1,3-BETA-D-GLUCOSIDASE 1"/>
    <property type="match status" value="1"/>
</dbReference>
<feature type="chain" id="PRO_5040738416" description="glucan endo-1,3-beta-D-glucosidase" evidence="10">
    <location>
        <begin position="25"/>
        <end position="1088"/>
    </location>
</feature>
<proteinExistence type="inferred from homology"/>
<dbReference type="Proteomes" id="UP001165063">
    <property type="component" value="Unassembled WGS sequence"/>
</dbReference>
<dbReference type="Gene3D" id="2.70.98.30">
    <property type="entry name" value="Golgi alpha-mannosidase II, domain 4"/>
    <property type="match status" value="1"/>
</dbReference>
<dbReference type="EC" id="3.2.1.39" evidence="3"/>
<evidence type="ECO:0000256" key="10">
    <source>
        <dbReference type="SAM" id="SignalP"/>
    </source>
</evidence>
<dbReference type="GO" id="GO:0052861">
    <property type="term" value="F:endo-1,3(4)-beta-glucanase activity"/>
    <property type="evidence" value="ECO:0007669"/>
    <property type="project" value="InterPro"/>
</dbReference>
<dbReference type="Pfam" id="PF17652">
    <property type="entry name" value="Glyco_hydro81C"/>
    <property type="match status" value="1"/>
</dbReference>
<keyword evidence="10" id="KW-0732">Signal</keyword>
<dbReference type="PANTHER" id="PTHR31983">
    <property type="entry name" value="ENDO-1,3(4)-BETA-GLUCANASE 1"/>
    <property type="match status" value="1"/>
</dbReference>
<gene>
    <name evidence="13" type="ORF">Amon01_001020300</name>
</gene>
<evidence type="ECO:0000256" key="2">
    <source>
        <dbReference type="ARBA" id="ARBA00010730"/>
    </source>
</evidence>
<feature type="compositionally biased region" description="Low complexity" evidence="9">
    <location>
        <begin position="252"/>
        <end position="261"/>
    </location>
</feature>
<dbReference type="GO" id="GO:0071555">
    <property type="term" value="P:cell wall organization"/>
    <property type="evidence" value="ECO:0007669"/>
    <property type="project" value="UniProtKB-KW"/>
</dbReference>
<feature type="domain" description="Glycosyl hydrolase family 81 N-terminal" evidence="11">
    <location>
        <begin position="391"/>
        <end position="715"/>
    </location>
</feature>
<keyword evidence="7" id="KW-0961">Cell wall biogenesis/degradation</keyword>